<evidence type="ECO:0000256" key="1">
    <source>
        <dbReference type="SAM" id="Phobius"/>
    </source>
</evidence>
<name>A0A191ZIE5_9GAMM</name>
<reference evidence="2 3" key="1">
    <citation type="submission" date="2016-06" db="EMBL/GenBank/DDBJ databases">
        <title>Insight into the functional genes involving in sulfur oxidation in Pearl River water.</title>
        <authorList>
            <person name="Luo J."/>
            <person name="Tan X."/>
            <person name="Lin W."/>
        </authorList>
    </citation>
    <scope>NUCLEOTIDE SEQUENCE [LARGE SCALE GENOMIC DNA]</scope>
    <source>
        <strain evidence="2 3">LS2</strain>
    </source>
</reference>
<dbReference type="KEGG" id="haz:A9404_09740"/>
<dbReference type="AlphaFoldDB" id="A0A191ZIE5"/>
<evidence type="ECO:0000313" key="3">
    <source>
        <dbReference type="Proteomes" id="UP000078596"/>
    </source>
</evidence>
<dbReference type="OrthoDB" id="5801647at2"/>
<feature type="transmembrane region" description="Helical" evidence="1">
    <location>
        <begin position="130"/>
        <end position="151"/>
    </location>
</feature>
<keyword evidence="1" id="KW-0812">Transmembrane</keyword>
<dbReference type="Proteomes" id="UP000078596">
    <property type="component" value="Chromosome"/>
</dbReference>
<dbReference type="RefSeq" id="WP_066100866.1">
    <property type="nucleotide sequence ID" value="NZ_CP016027.1"/>
</dbReference>
<sequence>MAQLPKELLTGPQTETGRFGVGLFLILALSMMATRDYHFSSALHLADTSWAVFLLAGLYLRPRWALPALLGIAVAVDLFAFWQDGPVRIACFSPAYPGLMLAYAALWGAGRLARRDWRSTGASSAQNTPYWLVPIELMGWTVAGVVTAFAISNLTFWAFSGHFTTMSLAAYASQVSIYLSGYLTTTTAYILVSLLAIAGWSAIMARRKDHIRVAHSA</sequence>
<keyword evidence="1" id="KW-0472">Membrane</keyword>
<dbReference type="STRING" id="1860122.A9404_09740"/>
<feature type="transmembrane region" description="Helical" evidence="1">
    <location>
        <begin position="89"/>
        <end position="110"/>
    </location>
</feature>
<feature type="transmembrane region" description="Helical" evidence="1">
    <location>
        <begin position="41"/>
        <end position="58"/>
    </location>
</feature>
<evidence type="ECO:0000313" key="2">
    <source>
        <dbReference type="EMBL" id="ANJ67627.1"/>
    </source>
</evidence>
<dbReference type="EMBL" id="CP016027">
    <property type="protein sequence ID" value="ANJ67627.1"/>
    <property type="molecule type" value="Genomic_DNA"/>
</dbReference>
<feature type="transmembrane region" description="Helical" evidence="1">
    <location>
        <begin position="64"/>
        <end position="82"/>
    </location>
</feature>
<protein>
    <submittedName>
        <fullName evidence="2">Uncharacterized protein</fullName>
    </submittedName>
</protein>
<keyword evidence="1" id="KW-1133">Transmembrane helix</keyword>
<feature type="transmembrane region" description="Helical" evidence="1">
    <location>
        <begin position="187"/>
        <end position="205"/>
    </location>
</feature>
<gene>
    <name evidence="2" type="ORF">A9404_09740</name>
</gene>
<organism evidence="2 3">
    <name type="scientific">Halothiobacillus diazotrophicus</name>
    <dbReference type="NCBI Taxonomy" id="1860122"/>
    <lineage>
        <taxon>Bacteria</taxon>
        <taxon>Pseudomonadati</taxon>
        <taxon>Pseudomonadota</taxon>
        <taxon>Gammaproteobacteria</taxon>
        <taxon>Chromatiales</taxon>
        <taxon>Halothiobacillaceae</taxon>
        <taxon>Halothiobacillus</taxon>
    </lineage>
</organism>
<keyword evidence="3" id="KW-1185">Reference proteome</keyword>
<accession>A0A191ZIE5</accession>
<proteinExistence type="predicted"/>